<dbReference type="InterPro" id="IPR011033">
    <property type="entry name" value="PRC_barrel-like_sf"/>
</dbReference>
<evidence type="ECO:0000313" key="3">
    <source>
        <dbReference type="Proteomes" id="UP000270219"/>
    </source>
</evidence>
<dbReference type="PANTHER" id="PTHR40061:SF1">
    <property type="entry name" value="SPORULATION PROTEIN YLMC-RELATED"/>
    <property type="match status" value="1"/>
</dbReference>
<dbReference type="NCBIfam" id="TIGR02888">
    <property type="entry name" value="spore_YlmC_YmxH"/>
    <property type="match status" value="1"/>
</dbReference>
<dbReference type="Pfam" id="PF05239">
    <property type="entry name" value="PRC"/>
    <property type="match status" value="1"/>
</dbReference>
<dbReference type="EMBL" id="RCHR01000003">
    <property type="protein sequence ID" value="RLL45244.1"/>
    <property type="molecule type" value="Genomic_DNA"/>
</dbReference>
<dbReference type="InterPro" id="IPR014238">
    <property type="entry name" value="Spore_YlmC/YmxH"/>
</dbReference>
<gene>
    <name evidence="2" type="ORF">D8M04_10325</name>
</gene>
<reference evidence="2 3" key="1">
    <citation type="submission" date="2018-10" db="EMBL/GenBank/DDBJ databases">
        <title>Oceanobacillus sp. YLB-02 draft genome.</title>
        <authorList>
            <person name="Yu L."/>
        </authorList>
    </citation>
    <scope>NUCLEOTIDE SEQUENCE [LARGE SCALE GENOMIC DNA]</scope>
    <source>
        <strain evidence="2 3">YLB-02</strain>
    </source>
</reference>
<accession>A0A498DE44</accession>
<evidence type="ECO:0000313" key="2">
    <source>
        <dbReference type="EMBL" id="RLL45244.1"/>
    </source>
</evidence>
<sequence length="90" mass="10113">MVTLSELQLKDVILIEDGRRLGNISDLEINPVTGKIESIILMVREKKGNFFSKADEIVIDWNQIVRIGSDVILVRDEKSPLLLTNGHKNG</sequence>
<name>A0A498DE44_9BACI</name>
<comment type="caution">
    <text evidence="2">The sequence shown here is derived from an EMBL/GenBank/DDBJ whole genome shotgun (WGS) entry which is preliminary data.</text>
</comment>
<protein>
    <submittedName>
        <fullName evidence="2">YlmC/YmxH family sporulation protein</fullName>
    </submittedName>
</protein>
<evidence type="ECO:0000259" key="1">
    <source>
        <dbReference type="Pfam" id="PF05239"/>
    </source>
</evidence>
<keyword evidence="3" id="KW-1185">Reference proteome</keyword>
<dbReference type="Proteomes" id="UP000270219">
    <property type="component" value="Unassembled WGS sequence"/>
</dbReference>
<dbReference type="AlphaFoldDB" id="A0A498DE44"/>
<feature type="domain" description="PRC-barrel" evidence="1">
    <location>
        <begin position="3"/>
        <end position="76"/>
    </location>
</feature>
<dbReference type="Gene3D" id="2.30.30.240">
    <property type="entry name" value="PRC-barrel domain"/>
    <property type="match status" value="1"/>
</dbReference>
<dbReference type="PANTHER" id="PTHR40061">
    <property type="entry name" value="SPORULATION PROTEIN YLMC-RELATED"/>
    <property type="match status" value="1"/>
</dbReference>
<organism evidence="2 3">
    <name type="scientific">Oceanobacillus piezotolerans</name>
    <dbReference type="NCBI Taxonomy" id="2448030"/>
    <lineage>
        <taxon>Bacteria</taxon>
        <taxon>Bacillati</taxon>
        <taxon>Bacillota</taxon>
        <taxon>Bacilli</taxon>
        <taxon>Bacillales</taxon>
        <taxon>Bacillaceae</taxon>
        <taxon>Oceanobacillus</taxon>
    </lineage>
</organism>
<dbReference type="InterPro" id="IPR027275">
    <property type="entry name" value="PRC-brl_dom"/>
</dbReference>
<dbReference type="OrthoDB" id="6024937at2"/>
<dbReference type="SUPFAM" id="SSF50346">
    <property type="entry name" value="PRC-barrel domain"/>
    <property type="match status" value="1"/>
</dbReference>
<proteinExistence type="predicted"/>